<evidence type="ECO:0000313" key="3">
    <source>
        <dbReference type="Proteomes" id="UP000275267"/>
    </source>
</evidence>
<feature type="domain" description="DUF6598" evidence="1">
    <location>
        <begin position="20"/>
        <end position="266"/>
    </location>
</feature>
<organism evidence="2 3">
    <name type="scientific">Panicum miliaceum</name>
    <name type="common">Proso millet</name>
    <name type="synonym">Broomcorn millet</name>
    <dbReference type="NCBI Taxonomy" id="4540"/>
    <lineage>
        <taxon>Eukaryota</taxon>
        <taxon>Viridiplantae</taxon>
        <taxon>Streptophyta</taxon>
        <taxon>Embryophyta</taxon>
        <taxon>Tracheophyta</taxon>
        <taxon>Spermatophyta</taxon>
        <taxon>Magnoliopsida</taxon>
        <taxon>Liliopsida</taxon>
        <taxon>Poales</taxon>
        <taxon>Poaceae</taxon>
        <taxon>PACMAD clade</taxon>
        <taxon>Panicoideae</taxon>
        <taxon>Panicodae</taxon>
        <taxon>Paniceae</taxon>
        <taxon>Panicinae</taxon>
        <taxon>Panicum</taxon>
        <taxon>Panicum sect. Panicum</taxon>
    </lineage>
</organism>
<evidence type="ECO:0000259" key="1">
    <source>
        <dbReference type="Pfam" id="PF20241"/>
    </source>
</evidence>
<keyword evidence="3" id="KW-1185">Reference proteome</keyword>
<proteinExistence type="predicted"/>
<sequence length="288" mass="31769">MGYTNDPVPQYVYNHGPPDTLQIFSIKVECNLGEMDGLCWPLHVFGLIALRDSIDQHRNVIFNRTRDDCQIITKHDPYLVLTGPTRAVVMNDATIPVTMEAALTVKSTDGSLYKYLIFEAGALPSEFPSCTFDLIGGDRKLKLKIALARVVASVEATIFIRVLNGTWPIGFSGQLAAFSQGISRKKKIVLAEFGDDGPITDNSNLDLSRFVVSVESFGDLVVCCKAWRGEERMEDDVMFKAEKKGKSCATLTIDCTIGSCTLEVLVAWSPIRPVCEELVSVSEMVYAK</sequence>
<dbReference type="AlphaFoldDB" id="A0A3L6TSS8"/>
<reference evidence="3" key="1">
    <citation type="journal article" date="2019" name="Nat. Commun.">
        <title>The genome of broomcorn millet.</title>
        <authorList>
            <person name="Zou C."/>
            <person name="Miki D."/>
            <person name="Li D."/>
            <person name="Tang Q."/>
            <person name="Xiao L."/>
            <person name="Rajput S."/>
            <person name="Deng P."/>
            <person name="Jia W."/>
            <person name="Huang R."/>
            <person name="Zhang M."/>
            <person name="Sun Y."/>
            <person name="Hu J."/>
            <person name="Fu X."/>
            <person name="Schnable P.S."/>
            <person name="Li F."/>
            <person name="Zhang H."/>
            <person name="Feng B."/>
            <person name="Zhu X."/>
            <person name="Liu R."/>
            <person name="Schnable J.C."/>
            <person name="Zhu J.-K."/>
            <person name="Zhang H."/>
        </authorList>
    </citation>
    <scope>NUCLEOTIDE SEQUENCE [LARGE SCALE GENOMIC DNA]</scope>
</reference>
<dbReference type="Proteomes" id="UP000275267">
    <property type="component" value="Unassembled WGS sequence"/>
</dbReference>
<dbReference type="PANTHER" id="PTHR33065">
    <property type="entry name" value="OS07G0486400 PROTEIN"/>
    <property type="match status" value="1"/>
</dbReference>
<dbReference type="Pfam" id="PF20241">
    <property type="entry name" value="DUF6598"/>
    <property type="match status" value="1"/>
</dbReference>
<dbReference type="EMBL" id="PQIB02000001">
    <property type="protein sequence ID" value="RLN43217.1"/>
    <property type="molecule type" value="Genomic_DNA"/>
</dbReference>
<gene>
    <name evidence="2" type="ORF">C2845_PM01G01040</name>
</gene>
<evidence type="ECO:0000313" key="2">
    <source>
        <dbReference type="EMBL" id="RLN43217.1"/>
    </source>
</evidence>
<dbReference type="OrthoDB" id="662126at2759"/>
<name>A0A3L6TSS8_PANMI</name>
<dbReference type="PANTHER" id="PTHR33065:SF177">
    <property type="entry name" value="OS08G0141000 PROTEIN"/>
    <property type="match status" value="1"/>
</dbReference>
<accession>A0A3L6TSS8</accession>
<dbReference type="InterPro" id="IPR046533">
    <property type="entry name" value="DUF6598"/>
</dbReference>
<comment type="caution">
    <text evidence="2">The sequence shown here is derived from an EMBL/GenBank/DDBJ whole genome shotgun (WGS) entry which is preliminary data.</text>
</comment>
<protein>
    <recommendedName>
        <fullName evidence="1">DUF6598 domain-containing protein</fullName>
    </recommendedName>
</protein>